<name>A0A2W5KSU9_ANCNO</name>
<accession>A0A2W5KSU9</accession>
<sequence>MALHLQKLCVGCDSPEELRAWIEERMAERRRRGAPEEQIHTTRMAPKRRDELLDGGSLYWVIKGVMLVRQPLLDLRQAKGADGIERCELVLKPELTPVRPTPRRPFQGWRYLAAHEAPADLADDERQAPGLPAHLVAELRTLGLL</sequence>
<proteinExistence type="predicted"/>
<reference evidence="1 2" key="1">
    <citation type="submission" date="2017-08" db="EMBL/GenBank/DDBJ databases">
        <title>Infants hospitalized years apart are colonized by the same room-sourced microbial strains.</title>
        <authorList>
            <person name="Brooks B."/>
            <person name="Olm M.R."/>
            <person name="Firek B.A."/>
            <person name="Baker R."/>
            <person name="Thomas B.C."/>
            <person name="Morowitz M.J."/>
            <person name="Banfield J.F."/>
        </authorList>
    </citation>
    <scope>NUCLEOTIDE SEQUENCE [LARGE SCALE GENOMIC DNA]</scope>
    <source>
        <strain evidence="1">S2_005_003_R2_43</strain>
    </source>
</reference>
<organism evidence="1 2">
    <name type="scientific">Ancylobacter novellus</name>
    <name type="common">Thiobacillus novellus</name>
    <dbReference type="NCBI Taxonomy" id="921"/>
    <lineage>
        <taxon>Bacteria</taxon>
        <taxon>Pseudomonadati</taxon>
        <taxon>Pseudomonadota</taxon>
        <taxon>Alphaproteobacteria</taxon>
        <taxon>Hyphomicrobiales</taxon>
        <taxon>Xanthobacteraceae</taxon>
        <taxon>Ancylobacter</taxon>
    </lineage>
</organism>
<comment type="caution">
    <text evidence="1">The sequence shown here is derived from an EMBL/GenBank/DDBJ whole genome shotgun (WGS) entry which is preliminary data.</text>
</comment>
<evidence type="ECO:0000313" key="1">
    <source>
        <dbReference type="EMBL" id="PZQ17915.1"/>
    </source>
</evidence>
<protein>
    <submittedName>
        <fullName evidence="1">DUF1489 domain-containing protein</fullName>
    </submittedName>
</protein>
<dbReference type="Pfam" id="PF07370">
    <property type="entry name" value="DUF1489"/>
    <property type="match status" value="1"/>
</dbReference>
<evidence type="ECO:0000313" key="2">
    <source>
        <dbReference type="Proteomes" id="UP000249577"/>
    </source>
</evidence>
<dbReference type="PIRSF" id="PIRSF032025">
    <property type="entry name" value="UCP032025"/>
    <property type="match status" value="1"/>
</dbReference>
<dbReference type="EMBL" id="QFPN01000002">
    <property type="protein sequence ID" value="PZQ17915.1"/>
    <property type="molecule type" value="Genomic_DNA"/>
</dbReference>
<dbReference type="Proteomes" id="UP000249577">
    <property type="component" value="Unassembled WGS sequence"/>
</dbReference>
<dbReference type="AlphaFoldDB" id="A0A2W5KSU9"/>
<gene>
    <name evidence="1" type="ORF">DI565_04090</name>
</gene>
<dbReference type="InterPro" id="IPR008320">
    <property type="entry name" value="UCP032025"/>
</dbReference>